<dbReference type="InterPro" id="IPR011990">
    <property type="entry name" value="TPR-like_helical_dom_sf"/>
</dbReference>
<dbReference type="VEuPathDB" id="TrichDB:TRFO_03815"/>
<dbReference type="GO" id="GO:0030014">
    <property type="term" value="C:CCR4-NOT complex"/>
    <property type="evidence" value="ECO:0007669"/>
    <property type="project" value="InterPro"/>
</dbReference>
<dbReference type="PANTHER" id="PTHR12979">
    <property type="entry name" value="CCR4-NOT TRANSCRIPTION COMPLEX SUBUNIT 10"/>
    <property type="match status" value="1"/>
</dbReference>
<dbReference type="EMBL" id="MLAK01000582">
    <property type="protein sequence ID" value="OHT11624.1"/>
    <property type="molecule type" value="Genomic_DNA"/>
</dbReference>
<dbReference type="InterPro" id="IPR039740">
    <property type="entry name" value="CNOT10"/>
</dbReference>
<keyword evidence="3" id="KW-1185">Reference proteome</keyword>
<accession>A0A1J4KL12</accession>
<dbReference type="GO" id="GO:0006402">
    <property type="term" value="P:mRNA catabolic process"/>
    <property type="evidence" value="ECO:0007669"/>
    <property type="project" value="TreeGrafter"/>
</dbReference>
<evidence type="ECO:0000313" key="3">
    <source>
        <dbReference type="Proteomes" id="UP000179807"/>
    </source>
</evidence>
<dbReference type="GeneID" id="94826237"/>
<dbReference type="OrthoDB" id="25157at2759"/>
<dbReference type="GO" id="GO:0017148">
    <property type="term" value="P:negative regulation of translation"/>
    <property type="evidence" value="ECO:0007669"/>
    <property type="project" value="TreeGrafter"/>
</dbReference>
<evidence type="ECO:0008006" key="4">
    <source>
        <dbReference type="Google" id="ProtNLM"/>
    </source>
</evidence>
<protein>
    <recommendedName>
        <fullName evidence="4">TPR Domain containing protein</fullName>
    </recommendedName>
</protein>
<evidence type="ECO:0000313" key="2">
    <source>
        <dbReference type="EMBL" id="OHT11624.1"/>
    </source>
</evidence>
<organism evidence="2 3">
    <name type="scientific">Tritrichomonas foetus</name>
    <dbReference type="NCBI Taxonomy" id="1144522"/>
    <lineage>
        <taxon>Eukaryota</taxon>
        <taxon>Metamonada</taxon>
        <taxon>Parabasalia</taxon>
        <taxon>Tritrichomonadida</taxon>
        <taxon>Tritrichomonadidae</taxon>
        <taxon>Tritrichomonas</taxon>
    </lineage>
</organism>
<dbReference type="RefSeq" id="XP_068364760.1">
    <property type="nucleotide sequence ID" value="XM_068491533.1"/>
</dbReference>
<dbReference type="AlphaFoldDB" id="A0A1J4KL12"/>
<evidence type="ECO:0000256" key="1">
    <source>
        <dbReference type="ARBA" id="ARBA00010080"/>
    </source>
</evidence>
<gene>
    <name evidence="2" type="ORF">TRFO_03815</name>
</gene>
<dbReference type="SUPFAM" id="SSF48452">
    <property type="entry name" value="TPR-like"/>
    <property type="match status" value="1"/>
</dbReference>
<dbReference type="Gene3D" id="1.25.40.10">
    <property type="entry name" value="Tetratricopeptide repeat domain"/>
    <property type="match status" value="1"/>
</dbReference>
<dbReference type="Proteomes" id="UP000179807">
    <property type="component" value="Unassembled WGS sequence"/>
</dbReference>
<proteinExistence type="inferred from homology"/>
<name>A0A1J4KL12_9EUKA</name>
<comment type="similarity">
    <text evidence="1">Belongs to the CNOT10 family.</text>
</comment>
<comment type="caution">
    <text evidence="2">The sequence shown here is derived from an EMBL/GenBank/DDBJ whole genome shotgun (WGS) entry which is preliminary data.</text>
</comment>
<reference evidence="2" key="1">
    <citation type="submission" date="2016-10" db="EMBL/GenBank/DDBJ databases">
        <authorList>
            <person name="Benchimol M."/>
            <person name="Almeida L.G."/>
            <person name="Vasconcelos A.T."/>
            <person name="Perreira-Neves A."/>
            <person name="Rosa I.A."/>
            <person name="Tasca T."/>
            <person name="Bogo M.R."/>
            <person name="de Souza W."/>
        </authorList>
    </citation>
    <scope>NUCLEOTIDE SEQUENCE [LARGE SCALE GENOMIC DNA]</scope>
    <source>
        <strain evidence="2">K</strain>
    </source>
</reference>
<dbReference type="PANTHER" id="PTHR12979:SF5">
    <property type="entry name" value="CCR4-NOT TRANSCRIPTION COMPLEX SUBUNIT 10"/>
    <property type="match status" value="1"/>
</dbReference>
<sequence>MSLQPPSLFYEGKYDSVIETLDKSPDKSISTHHNLAVSRFLLNGGDLLGEFDKIEKKIREEATFHDSWPLHPSWPLLQYHRALYFFNCGIYKECLDFLNDLWTHSDFIGNYLLLFVSLLTQEFSIRHSNFSLADKANNFISKNFPNDQAAQNFLKNRISNQNVIKNLVEKIYSNTLRLKLAQSMHVNDISSSSFVRDSLQKMDKNLDAKKKKNASIYQILSLSSAALFQQDTKKLETILSLAPNQQHSSILNNRGVLELVQKRYSSALLLFSKALSTSTTHQMIHPYQRIVYNIGLSLLQKQKPKKAFRYLYSIIPSLQHFAYLWLRLAECCVLFFRQRVAKLRRRTQLSSVVARRLSTATKTFTILPTSDAKLFSRYSGKCDGIERNLTLEFGEKCARNAMSLCTEQQSTLKTHAALLCEYICLELGDWQKTFDLSKPMTTSNVEPVTKFLSRIYASQALYMMQDYNQACALIKPNLIEVQLNKNNEIAIMLYQTAWRAFQAKQDLERSLFYMNKSSELDSSCREVVLTRVAEELKNKRSAPALAALDAYKPKEE</sequence>